<sequence length="161" mass="17326">MRTTNIRKITISAMLMALLIIFGRVFLIPIPWTHGNVNLCDAAVLLASLLFGKWYGGTVGGFGALLLDLISGYANFAPFSFLAHGLEGFLAGWLYTRTHNRFLALGVGIVVMVAVYVVANGVLYTWVAGILGIGTDLLQGIIGAVVAALVYQPLKRWGNNE</sequence>
<evidence type="ECO:0000256" key="3">
    <source>
        <dbReference type="SAM" id="Phobius"/>
    </source>
</evidence>
<proteinExistence type="predicted"/>
<evidence type="ECO:0000313" key="5">
    <source>
        <dbReference type="Proteomes" id="UP000051739"/>
    </source>
</evidence>
<keyword evidence="3" id="KW-0472">Membrane</keyword>
<dbReference type="PANTHER" id="PTHR37815:SF3">
    <property type="entry name" value="UPF0397 PROTEIN SPR0429"/>
    <property type="match status" value="1"/>
</dbReference>
<dbReference type="RefSeq" id="WP_056937812.1">
    <property type="nucleotide sequence ID" value="NZ_AZFN01000022.1"/>
</dbReference>
<evidence type="ECO:0000313" key="4">
    <source>
        <dbReference type="EMBL" id="KRM00960.1"/>
    </source>
</evidence>
<keyword evidence="2 3" id="KW-1133">Transmembrane helix</keyword>
<dbReference type="Proteomes" id="UP000051739">
    <property type="component" value="Unassembled WGS sequence"/>
</dbReference>
<keyword evidence="1 3" id="KW-0812">Transmembrane</keyword>
<name>A0A0R1V669_9LACO</name>
<evidence type="ECO:0000256" key="1">
    <source>
        <dbReference type="ARBA" id="ARBA00022692"/>
    </source>
</evidence>
<dbReference type="EMBL" id="AZFN01000022">
    <property type="protein sequence ID" value="KRM00960.1"/>
    <property type="molecule type" value="Genomic_DNA"/>
</dbReference>
<accession>A0A0R1V669</accession>
<feature type="transmembrane region" description="Helical" evidence="3">
    <location>
        <begin position="102"/>
        <end position="119"/>
    </location>
</feature>
<comment type="caution">
    <text evidence="4">The sequence shown here is derived from an EMBL/GenBank/DDBJ whole genome shotgun (WGS) entry which is preliminary data.</text>
</comment>
<dbReference type="Pfam" id="PF07155">
    <property type="entry name" value="ECF-ribofla_trS"/>
    <property type="match status" value="1"/>
</dbReference>
<reference evidence="4 5" key="1">
    <citation type="journal article" date="2015" name="Genome Announc.">
        <title>Expanding the biotechnology potential of lactobacilli through comparative genomics of 213 strains and associated genera.</title>
        <authorList>
            <person name="Sun Z."/>
            <person name="Harris H.M."/>
            <person name="McCann A."/>
            <person name="Guo C."/>
            <person name="Argimon S."/>
            <person name="Zhang W."/>
            <person name="Yang X."/>
            <person name="Jeffery I.B."/>
            <person name="Cooney J.C."/>
            <person name="Kagawa T.F."/>
            <person name="Liu W."/>
            <person name="Song Y."/>
            <person name="Salvetti E."/>
            <person name="Wrobel A."/>
            <person name="Rasinkangas P."/>
            <person name="Parkhill J."/>
            <person name="Rea M.C."/>
            <person name="O'Sullivan O."/>
            <person name="Ritari J."/>
            <person name="Douillard F.P."/>
            <person name="Paul Ross R."/>
            <person name="Yang R."/>
            <person name="Briner A.E."/>
            <person name="Felis G.E."/>
            <person name="de Vos W.M."/>
            <person name="Barrangou R."/>
            <person name="Klaenhammer T.R."/>
            <person name="Caufield P.W."/>
            <person name="Cui Y."/>
            <person name="Zhang H."/>
            <person name="O'Toole P.W."/>
        </authorList>
    </citation>
    <scope>NUCLEOTIDE SEQUENCE [LARGE SCALE GENOMIC DNA]</scope>
    <source>
        <strain evidence="4 5">DSM 16045</strain>
    </source>
</reference>
<feature type="transmembrane region" description="Helical" evidence="3">
    <location>
        <begin position="6"/>
        <end position="27"/>
    </location>
</feature>
<dbReference type="Gene3D" id="1.10.1760.20">
    <property type="match status" value="1"/>
</dbReference>
<dbReference type="PATRIC" id="fig|1423749.3.peg.917"/>
<evidence type="ECO:0000256" key="2">
    <source>
        <dbReference type="ARBA" id="ARBA00022989"/>
    </source>
</evidence>
<dbReference type="PANTHER" id="PTHR37815">
    <property type="entry name" value="UPF0397 PROTEIN BC_2624-RELATED"/>
    <property type="match status" value="1"/>
</dbReference>
<feature type="transmembrane region" description="Helical" evidence="3">
    <location>
        <begin position="76"/>
        <end position="95"/>
    </location>
</feature>
<dbReference type="AlphaFoldDB" id="A0A0R1V669"/>
<dbReference type="GO" id="GO:0016020">
    <property type="term" value="C:membrane"/>
    <property type="evidence" value="ECO:0007669"/>
    <property type="project" value="InterPro"/>
</dbReference>
<gene>
    <name evidence="4" type="ORF">FC60_GL000908</name>
</gene>
<protein>
    <submittedName>
        <fullName evidence="4">Integral membrane protein</fullName>
    </submittedName>
</protein>
<feature type="transmembrane region" description="Helical" evidence="3">
    <location>
        <begin position="125"/>
        <end position="151"/>
    </location>
</feature>
<feature type="transmembrane region" description="Helical" evidence="3">
    <location>
        <begin position="39"/>
        <end position="56"/>
    </location>
</feature>
<organism evidence="4 5">
    <name type="scientific">Limosilactobacillus gastricus DSM 16045</name>
    <dbReference type="NCBI Taxonomy" id="1423749"/>
    <lineage>
        <taxon>Bacteria</taxon>
        <taxon>Bacillati</taxon>
        <taxon>Bacillota</taxon>
        <taxon>Bacilli</taxon>
        <taxon>Lactobacillales</taxon>
        <taxon>Lactobacillaceae</taxon>
        <taxon>Limosilactobacillus</taxon>
    </lineage>
</organism>
<keyword evidence="5" id="KW-1185">Reference proteome</keyword>
<dbReference type="InterPro" id="IPR009825">
    <property type="entry name" value="ECF_substrate-spec-like"/>
</dbReference>